<evidence type="ECO:0000256" key="4">
    <source>
        <dbReference type="ARBA" id="ARBA00011270"/>
    </source>
</evidence>
<comment type="cofactor">
    <cofactor evidence="1 11">
        <name>pyridoxal 5'-phosphate</name>
        <dbReference type="ChEBI" id="CHEBI:597326"/>
    </cofactor>
</comment>
<feature type="modified residue" description="N6-(pyridoxal phosphate)lysine" evidence="11">
    <location>
        <position position="89"/>
    </location>
</feature>
<evidence type="ECO:0000256" key="9">
    <source>
        <dbReference type="ARBA" id="ARBA00023239"/>
    </source>
</evidence>
<dbReference type="UniPathway" id="UPA00035">
    <property type="reaction ID" value="UER00044"/>
</dbReference>
<comment type="subunit">
    <text evidence="4 11">Tetramer of two alpha and two beta chains.</text>
</comment>
<comment type="caution">
    <text evidence="13">The sequence shown here is derived from an EMBL/GenBank/DDBJ whole genome shotgun (WGS) entry which is preliminary data.</text>
</comment>
<evidence type="ECO:0000256" key="8">
    <source>
        <dbReference type="ARBA" id="ARBA00023141"/>
    </source>
</evidence>
<evidence type="ECO:0000313" key="13">
    <source>
        <dbReference type="EMBL" id="OGG53088.1"/>
    </source>
</evidence>
<evidence type="ECO:0000256" key="3">
    <source>
        <dbReference type="ARBA" id="ARBA00009982"/>
    </source>
</evidence>
<dbReference type="PANTHER" id="PTHR48077:SF3">
    <property type="entry name" value="TRYPTOPHAN SYNTHASE"/>
    <property type="match status" value="1"/>
</dbReference>
<dbReference type="HAMAP" id="MF_00133">
    <property type="entry name" value="Trp_synth_beta"/>
    <property type="match status" value="1"/>
</dbReference>
<dbReference type="Gene3D" id="3.40.50.1100">
    <property type="match status" value="2"/>
</dbReference>
<dbReference type="GO" id="GO:0004834">
    <property type="term" value="F:tryptophan synthase activity"/>
    <property type="evidence" value="ECO:0007669"/>
    <property type="project" value="UniProtKB-UniRule"/>
</dbReference>
<gene>
    <name evidence="11" type="primary">trpB</name>
    <name evidence="13" type="ORF">A2851_03140</name>
</gene>
<reference evidence="13 14" key="1">
    <citation type="journal article" date="2016" name="Nat. Commun.">
        <title>Thousands of microbial genomes shed light on interconnected biogeochemical processes in an aquifer system.</title>
        <authorList>
            <person name="Anantharaman K."/>
            <person name="Brown C.T."/>
            <person name="Hug L.A."/>
            <person name="Sharon I."/>
            <person name="Castelle C.J."/>
            <person name="Probst A.J."/>
            <person name="Thomas B.C."/>
            <person name="Singh A."/>
            <person name="Wilkins M.J."/>
            <person name="Karaoz U."/>
            <person name="Brodie E.L."/>
            <person name="Williams K.H."/>
            <person name="Hubbard S.S."/>
            <person name="Banfield J.F."/>
        </authorList>
    </citation>
    <scope>NUCLEOTIDE SEQUENCE [LARGE SCALE GENOMIC DNA]</scope>
</reference>
<comment type="similarity">
    <text evidence="3 11">Belongs to the TrpB family.</text>
</comment>
<evidence type="ECO:0000313" key="14">
    <source>
        <dbReference type="Proteomes" id="UP000176863"/>
    </source>
</evidence>
<protein>
    <recommendedName>
        <fullName evidence="11">Tryptophan synthase beta chain</fullName>
        <ecNumber evidence="11">4.2.1.20</ecNumber>
    </recommendedName>
</protein>
<dbReference type="EMBL" id="MFKT01000018">
    <property type="protein sequence ID" value="OGG53088.1"/>
    <property type="molecule type" value="Genomic_DNA"/>
</dbReference>
<dbReference type="InterPro" id="IPR023026">
    <property type="entry name" value="Trp_synth_beta/beta-like"/>
</dbReference>
<evidence type="ECO:0000256" key="10">
    <source>
        <dbReference type="ARBA" id="ARBA00049047"/>
    </source>
</evidence>
<keyword evidence="8 11" id="KW-0057">Aromatic amino acid biosynthesis</keyword>
<dbReference type="AlphaFoldDB" id="A0A1F6CV90"/>
<evidence type="ECO:0000259" key="12">
    <source>
        <dbReference type="Pfam" id="PF00291"/>
    </source>
</evidence>
<evidence type="ECO:0000256" key="7">
    <source>
        <dbReference type="ARBA" id="ARBA00022898"/>
    </source>
</evidence>
<keyword evidence="6 11" id="KW-0822">Tryptophan biosynthesis</keyword>
<dbReference type="Pfam" id="PF00291">
    <property type="entry name" value="PALP"/>
    <property type="match status" value="1"/>
</dbReference>
<comment type="catalytic activity">
    <reaction evidence="10 11">
        <text>(1S,2R)-1-C-(indol-3-yl)glycerol 3-phosphate + L-serine = D-glyceraldehyde 3-phosphate + L-tryptophan + H2O</text>
        <dbReference type="Rhea" id="RHEA:10532"/>
        <dbReference type="ChEBI" id="CHEBI:15377"/>
        <dbReference type="ChEBI" id="CHEBI:33384"/>
        <dbReference type="ChEBI" id="CHEBI:57912"/>
        <dbReference type="ChEBI" id="CHEBI:58866"/>
        <dbReference type="ChEBI" id="CHEBI:59776"/>
        <dbReference type="EC" id="4.2.1.20"/>
    </reaction>
</comment>
<dbReference type="InterPro" id="IPR006654">
    <property type="entry name" value="Trp_synth_beta"/>
</dbReference>
<dbReference type="GO" id="GO:0005737">
    <property type="term" value="C:cytoplasm"/>
    <property type="evidence" value="ECO:0007669"/>
    <property type="project" value="TreeGrafter"/>
</dbReference>
<evidence type="ECO:0000256" key="5">
    <source>
        <dbReference type="ARBA" id="ARBA00022605"/>
    </source>
</evidence>
<dbReference type="InterPro" id="IPR036052">
    <property type="entry name" value="TrpB-like_PALP_sf"/>
</dbReference>
<dbReference type="InterPro" id="IPR001926">
    <property type="entry name" value="TrpB-like_PALP"/>
</dbReference>
<keyword evidence="7 11" id="KW-0663">Pyridoxal phosphate</keyword>
<keyword evidence="5 11" id="KW-0028">Amino-acid biosynthesis</keyword>
<dbReference type="SUPFAM" id="SSF53686">
    <property type="entry name" value="Tryptophan synthase beta subunit-like PLP-dependent enzymes"/>
    <property type="match status" value="1"/>
</dbReference>
<dbReference type="EC" id="4.2.1.20" evidence="11"/>
<comment type="pathway">
    <text evidence="2 11">Amino-acid biosynthesis; L-tryptophan biosynthesis; L-tryptophan from chorismate: step 5/5.</text>
</comment>
<dbReference type="Proteomes" id="UP000176863">
    <property type="component" value="Unassembled WGS sequence"/>
</dbReference>
<evidence type="ECO:0000256" key="2">
    <source>
        <dbReference type="ARBA" id="ARBA00004733"/>
    </source>
</evidence>
<accession>A0A1F6CV90</accession>
<dbReference type="CDD" id="cd06446">
    <property type="entry name" value="Trp-synth_B"/>
    <property type="match status" value="1"/>
</dbReference>
<name>A0A1F6CV90_9BACT</name>
<feature type="domain" description="Tryptophan synthase beta chain-like PALP" evidence="12">
    <location>
        <begin position="55"/>
        <end position="379"/>
    </location>
</feature>
<keyword evidence="9 11" id="KW-0456">Lyase</keyword>
<comment type="function">
    <text evidence="11">The beta subunit is responsible for the synthesis of L-tryptophan from indole and L-serine.</text>
</comment>
<dbReference type="PIRSF" id="PIRSF001413">
    <property type="entry name" value="Trp_syn_beta"/>
    <property type="match status" value="1"/>
</dbReference>
<dbReference type="NCBIfam" id="TIGR00263">
    <property type="entry name" value="trpB"/>
    <property type="match status" value="1"/>
</dbReference>
<evidence type="ECO:0000256" key="1">
    <source>
        <dbReference type="ARBA" id="ARBA00001933"/>
    </source>
</evidence>
<evidence type="ECO:0000256" key="6">
    <source>
        <dbReference type="ARBA" id="ARBA00022822"/>
    </source>
</evidence>
<dbReference type="FunFam" id="3.40.50.1100:FF:000004">
    <property type="entry name" value="Tryptophan synthase beta chain"/>
    <property type="match status" value="1"/>
</dbReference>
<sequence>METSNAMSEKHTYGGAYVPEMLWETLQKLDAEFENAKKDTAFKSEFENLLKNYSGRPTPLIFAARATEELGGAKIYLKNEGANHTGAHKITHCLGQALIAKRLGKKMLIADTGAGQHGVATATVAAKLGFSCKIFMGRIDMERQRPNVFLMERLGATVVPVEYGTKTLKDAVNEALKFWMENLDEAYFVIGSVVGPKPYPSMNRYFQSVISREIRAQLQEREGKPPDVVVACVGGGSNAMGSFDDFIHEKSVQLIGVEAGGRGKKLGEHASRVLSGAEGIFQGYKSLFLQTEDGQIAPTHSISAGLDYPGIGPELANLHAEGRVELTYATDDEAVAAVDFFAKLEGVISALESAHALAHVQKIAPKMPKDSIIVATLSGRGDKDLFNFARAFKDESFREFLKDEYGRYE</sequence>
<organism evidence="13 14">
    <name type="scientific">Candidatus Kaiserbacteria bacterium RIFCSPHIGHO2_01_FULL_53_29</name>
    <dbReference type="NCBI Taxonomy" id="1798480"/>
    <lineage>
        <taxon>Bacteria</taxon>
        <taxon>Candidatus Kaiseribacteriota</taxon>
    </lineage>
</organism>
<evidence type="ECO:0000256" key="11">
    <source>
        <dbReference type="HAMAP-Rule" id="MF_00133"/>
    </source>
</evidence>
<dbReference type="PANTHER" id="PTHR48077">
    <property type="entry name" value="TRYPTOPHAN SYNTHASE-RELATED"/>
    <property type="match status" value="1"/>
</dbReference>
<proteinExistence type="inferred from homology"/>
<dbReference type="STRING" id="1798480.A2851_03140"/>